<proteinExistence type="predicted"/>
<gene>
    <name evidence="3" type="ORF">KDU71_04635</name>
</gene>
<name>A0A941IXM2_9BACT</name>
<comment type="caution">
    <text evidence="3">The sequence shown here is derived from an EMBL/GenBank/DDBJ whole genome shotgun (WGS) entry which is preliminary data.</text>
</comment>
<dbReference type="RefSeq" id="WP_212188741.1">
    <property type="nucleotide sequence ID" value="NZ_JAGTAR010000004.1"/>
</dbReference>
<protein>
    <recommendedName>
        <fullName evidence="2">DUF5723 domain-containing protein</fullName>
    </recommendedName>
</protein>
<evidence type="ECO:0000313" key="4">
    <source>
        <dbReference type="Proteomes" id="UP000679220"/>
    </source>
</evidence>
<evidence type="ECO:0000256" key="1">
    <source>
        <dbReference type="SAM" id="SignalP"/>
    </source>
</evidence>
<feature type="domain" description="DUF5723" evidence="2">
    <location>
        <begin position="38"/>
        <end position="426"/>
    </location>
</feature>
<dbReference type="EMBL" id="JAGTAR010000004">
    <property type="protein sequence ID" value="MBR8534837.1"/>
    <property type="molecule type" value="Genomic_DNA"/>
</dbReference>
<dbReference type="InterPro" id="IPR043781">
    <property type="entry name" value="DUF5723"/>
</dbReference>
<accession>A0A941IXM2</accession>
<feature type="signal peptide" evidence="1">
    <location>
        <begin position="1"/>
        <end position="19"/>
    </location>
</feature>
<dbReference type="AlphaFoldDB" id="A0A941IXM2"/>
<dbReference type="Pfam" id="PF18990">
    <property type="entry name" value="DUF5723"/>
    <property type="match status" value="1"/>
</dbReference>
<reference evidence="3" key="1">
    <citation type="journal article" date="2018" name="Int. J. Syst. Evol. Microbiol.">
        <title>Carboxylicivirga sediminis sp. nov., isolated from coastal sediment.</title>
        <authorList>
            <person name="Wang F.Q."/>
            <person name="Ren L.H."/>
            <person name="Zou R.J."/>
            <person name="Sun Y.Z."/>
            <person name="Liu X.J."/>
            <person name="Jiang F."/>
            <person name="Liu L.J."/>
        </authorList>
    </citation>
    <scope>NUCLEOTIDE SEQUENCE</scope>
    <source>
        <strain evidence="3">JR1</strain>
    </source>
</reference>
<keyword evidence="4" id="KW-1185">Reference proteome</keyword>
<evidence type="ECO:0000259" key="2">
    <source>
        <dbReference type="Pfam" id="PF18990"/>
    </source>
</evidence>
<evidence type="ECO:0000313" key="3">
    <source>
        <dbReference type="EMBL" id="MBR8534837.1"/>
    </source>
</evidence>
<dbReference type="Gene3D" id="2.40.160.60">
    <property type="entry name" value="Outer membrane protein transport protein (OMPP1/FadL/TodX)"/>
    <property type="match status" value="1"/>
</dbReference>
<dbReference type="Proteomes" id="UP000679220">
    <property type="component" value="Unassembled WGS sequence"/>
</dbReference>
<organism evidence="3 4">
    <name type="scientific">Carboxylicivirga sediminis</name>
    <dbReference type="NCBI Taxonomy" id="2006564"/>
    <lineage>
        <taxon>Bacteria</taxon>
        <taxon>Pseudomonadati</taxon>
        <taxon>Bacteroidota</taxon>
        <taxon>Bacteroidia</taxon>
        <taxon>Marinilabiliales</taxon>
        <taxon>Marinilabiliaceae</taxon>
        <taxon>Carboxylicivirga</taxon>
    </lineage>
</organism>
<reference evidence="3" key="2">
    <citation type="submission" date="2021-04" db="EMBL/GenBank/DDBJ databases">
        <authorList>
            <person name="Zhang T."/>
            <person name="Zhang Y."/>
            <person name="Lu D."/>
            <person name="Zuo D."/>
            <person name="Du Z."/>
        </authorList>
    </citation>
    <scope>NUCLEOTIDE SEQUENCE</scope>
    <source>
        <strain evidence="3">JR1</strain>
    </source>
</reference>
<feature type="chain" id="PRO_5037532035" description="DUF5723 domain-containing protein" evidence="1">
    <location>
        <begin position="20"/>
        <end position="466"/>
    </location>
</feature>
<keyword evidence="1" id="KW-0732">Signal</keyword>
<sequence>MKQLYIALLLLAISLGVGAQDNSLMFTKGIPQSTQLNPAFRPVKKWYLAMPALGSVQFNGSNSGFSWSDIVRKGTGLQADSLIIDLEHAASQMQDNNLFATEASIQVLGFGFAVKEWFFTFDINHKLKAKMNYPLTFMNLRYGNWDYDGNKPVNHSFSDMYVNGLDYHELAIGASRTINEKLTVGMRVKYLVGVANVQSEYFNLDMETFENGSMRIVSDMSFRTNIPLDITYDAEGFVDDFDVSDSADDLFTSTKNTGWGFDFGATYQLTDKLLLGAAFNDIGFIKWKDGTSRLYTSGIFEYDGVDVSDEITGDEGDADYLDQLADDFENTFRFNNDGGSYKTGLMGSFNVSADYQLKRWLNLGLVSKNYFVDSKLVPQVTLATGLQAGRVLSTAITYSYMKNAPANLGAGMALNLGAFQVYAVTDNLNSVFKPSSAKYINARLGINFVFNGKREKVEEVVEESME</sequence>